<dbReference type="PANTHER" id="PTHR35392:SF5">
    <property type="entry name" value="ZN(2)-C6 FUNGAL-TYPE DOMAIN-CONTAINING PROTEIN"/>
    <property type="match status" value="1"/>
</dbReference>
<evidence type="ECO:0000313" key="3">
    <source>
        <dbReference type="EMBL" id="KUJ07394.1"/>
    </source>
</evidence>
<feature type="compositionally biased region" description="Polar residues" evidence="2">
    <location>
        <begin position="374"/>
        <end position="383"/>
    </location>
</feature>
<dbReference type="PANTHER" id="PTHR35392">
    <property type="entry name" value="ZN(II)2CYS6 TRANSCRIPTION FACTOR (EUROFUNG)-RELATED-RELATED"/>
    <property type="match status" value="1"/>
</dbReference>
<feature type="compositionally biased region" description="Pro residues" evidence="2">
    <location>
        <begin position="408"/>
        <end position="420"/>
    </location>
</feature>
<dbReference type="InterPro" id="IPR052973">
    <property type="entry name" value="Fungal_sec-metab_reg_TF"/>
</dbReference>
<dbReference type="AlphaFoldDB" id="A0A132B682"/>
<dbReference type="GeneID" id="28826144"/>
<proteinExistence type="predicted"/>
<dbReference type="STRING" id="149040.A0A132B682"/>
<dbReference type="OrthoDB" id="4226666at2759"/>
<feature type="region of interest" description="Disordered" evidence="2">
    <location>
        <begin position="120"/>
        <end position="142"/>
    </location>
</feature>
<dbReference type="GO" id="GO:0000981">
    <property type="term" value="F:DNA-binding transcription factor activity, RNA polymerase II-specific"/>
    <property type="evidence" value="ECO:0007669"/>
    <property type="project" value="InterPro"/>
</dbReference>
<keyword evidence="1" id="KW-0539">Nucleus</keyword>
<reference evidence="3 4" key="1">
    <citation type="submission" date="2015-10" db="EMBL/GenBank/DDBJ databases">
        <title>Full genome of DAOMC 229536 Phialocephala scopiformis, a fungal endophyte of spruce producing the potent anti-insectan compound rugulosin.</title>
        <authorList>
            <consortium name="DOE Joint Genome Institute"/>
            <person name="Walker A.K."/>
            <person name="Frasz S.L."/>
            <person name="Seifert K.A."/>
            <person name="Miller J.D."/>
            <person name="Mondo S.J."/>
            <person name="Labutti K."/>
            <person name="Lipzen A."/>
            <person name="Dockter R."/>
            <person name="Kennedy M."/>
            <person name="Grigoriev I.V."/>
            <person name="Spatafora J.W."/>
        </authorList>
    </citation>
    <scope>NUCLEOTIDE SEQUENCE [LARGE SCALE GENOMIC DNA]</scope>
    <source>
        <strain evidence="3 4">CBS 120377</strain>
    </source>
</reference>
<feature type="region of interest" description="Disordered" evidence="2">
    <location>
        <begin position="345"/>
        <end position="458"/>
    </location>
</feature>
<gene>
    <name evidence="3" type="ORF">LY89DRAFT_691843</name>
</gene>
<protein>
    <recommendedName>
        <fullName evidence="5">Zn(2)-C6 fungal-type domain-containing protein</fullName>
    </recommendedName>
</protein>
<name>A0A132B682_MOLSC</name>
<accession>A0A132B682</accession>
<dbReference type="InterPro" id="IPR001138">
    <property type="entry name" value="Zn2Cys6_DnaBD"/>
</dbReference>
<evidence type="ECO:0008006" key="5">
    <source>
        <dbReference type="Google" id="ProtNLM"/>
    </source>
</evidence>
<evidence type="ECO:0000256" key="1">
    <source>
        <dbReference type="ARBA" id="ARBA00023242"/>
    </source>
</evidence>
<dbReference type="Proteomes" id="UP000070700">
    <property type="component" value="Unassembled WGS sequence"/>
</dbReference>
<sequence>METMITQARAELVMPRRARESPERRREKKVTYRNYNNNNNAAFTARNVSSYPLAPEESFPRQNNQLHLQTPNAQLQINDLMGEYFEVDRPSTRNQNLSPILHQNFPDDSSWFSLSPTYTLASNQPSSPQTAAGHDGYSPRSEVLQMSNNGQSLSWNAATPGTGQGASEMEEMSFSDMQLGSSLGSFNSMVFSARGSATSSLSDGWNFPILDSTIESSMTTNQLRDLTLPDEYFQTGPIFDVANQTQMNPVSSLFPQGISFDNPNWCDQVYPTEGFQPYDSNLITQQEVQSPHTLPGESFVPNDPWDSQNVSNYQLQADPGMVAFEMPRGDPYKTHIARQELLDTGQRSTRFFSPPQPTSPGDSDSDGWRLVSYPGSSCAASQDSPEAAVSPPAQPPSPPQTQVVISRPSPPLPKVEPQSPPRLDHERPHSHIFSTISGISKQKLPRGRQRGLTAKEKKEARDVREAKACWACHISKTKCSPCSPGKPCEQCARLAGKRRFCLFSCFNDPLETLFTFLVPDYLMGHFTEANVAQFVAKNASSWGTQYFHIRMDWGYRRYLTAEVVALALRNNSEMGYQHQTLEQEGTRPALVRKQSPPLGIPLAAMDDMQDMYSRYIQDIVQNDLPEYVPVAYPDQETDFAERLLGVIGNFYSAGHQMDNESELLRRALEMHVTAVILERSLILDSSSLHQVEQYLQQQYPERSAPRCAQRQIKLAFFLLQQRRIMRVLKDWGSMMWATNSSISKDKEWALAFSVFVTLILVMDKTLGAAYYFCEGRIRHHGHQAGPERAEFENLVRLTQKELFERCKEIFHWKFKTRKGGKEACNPIRDGAEAFHGKSKSVDPEVMQFVRDLQNVVGEFELDVRSHRSSRSDTESEYTDAGRLACIFLDDFLSR</sequence>
<dbReference type="EMBL" id="KQ947440">
    <property type="protein sequence ID" value="KUJ07394.1"/>
    <property type="molecule type" value="Genomic_DNA"/>
</dbReference>
<dbReference type="CDD" id="cd00067">
    <property type="entry name" value="GAL4"/>
    <property type="match status" value="1"/>
</dbReference>
<feature type="compositionally biased region" description="Polar residues" evidence="2">
    <location>
        <begin position="120"/>
        <end position="130"/>
    </location>
</feature>
<keyword evidence="4" id="KW-1185">Reference proteome</keyword>
<organism evidence="3 4">
    <name type="scientific">Mollisia scopiformis</name>
    <name type="common">Conifer needle endophyte fungus</name>
    <name type="synonym">Phialocephala scopiformis</name>
    <dbReference type="NCBI Taxonomy" id="149040"/>
    <lineage>
        <taxon>Eukaryota</taxon>
        <taxon>Fungi</taxon>
        <taxon>Dikarya</taxon>
        <taxon>Ascomycota</taxon>
        <taxon>Pezizomycotina</taxon>
        <taxon>Leotiomycetes</taxon>
        <taxon>Helotiales</taxon>
        <taxon>Mollisiaceae</taxon>
        <taxon>Mollisia</taxon>
    </lineage>
</organism>
<dbReference type="GO" id="GO:0008270">
    <property type="term" value="F:zinc ion binding"/>
    <property type="evidence" value="ECO:0007669"/>
    <property type="project" value="InterPro"/>
</dbReference>
<dbReference type="InParanoid" id="A0A132B682"/>
<dbReference type="KEGG" id="psco:LY89DRAFT_691843"/>
<evidence type="ECO:0000256" key="2">
    <source>
        <dbReference type="SAM" id="MobiDB-lite"/>
    </source>
</evidence>
<evidence type="ECO:0000313" key="4">
    <source>
        <dbReference type="Proteomes" id="UP000070700"/>
    </source>
</evidence>
<dbReference type="RefSeq" id="XP_018061749.1">
    <property type="nucleotide sequence ID" value="XM_018216418.1"/>
</dbReference>